<dbReference type="AlphaFoldDB" id="A0AAW2H2Q2"/>
<reference evidence="1 2" key="1">
    <citation type="submission" date="2023-03" db="EMBL/GenBank/DDBJ databases">
        <title>High recombination rates correlate with genetic variation in Cardiocondyla obscurior ants.</title>
        <authorList>
            <person name="Errbii M."/>
        </authorList>
    </citation>
    <scope>NUCLEOTIDE SEQUENCE [LARGE SCALE GENOMIC DNA]</scope>
    <source>
        <strain evidence="1">Alpha-2009</strain>
        <tissue evidence="1">Whole body</tissue>
    </source>
</reference>
<comment type="caution">
    <text evidence="1">The sequence shown here is derived from an EMBL/GenBank/DDBJ whole genome shotgun (WGS) entry which is preliminary data.</text>
</comment>
<gene>
    <name evidence="1" type="ORF">PUN28_001065</name>
</gene>
<keyword evidence="2" id="KW-1185">Reference proteome</keyword>
<evidence type="ECO:0000313" key="2">
    <source>
        <dbReference type="Proteomes" id="UP001430953"/>
    </source>
</evidence>
<dbReference type="EMBL" id="JADYXP020000001">
    <property type="protein sequence ID" value="KAL0133853.1"/>
    <property type="molecule type" value="Genomic_DNA"/>
</dbReference>
<organism evidence="1 2">
    <name type="scientific">Cardiocondyla obscurior</name>
    <dbReference type="NCBI Taxonomy" id="286306"/>
    <lineage>
        <taxon>Eukaryota</taxon>
        <taxon>Metazoa</taxon>
        <taxon>Ecdysozoa</taxon>
        <taxon>Arthropoda</taxon>
        <taxon>Hexapoda</taxon>
        <taxon>Insecta</taxon>
        <taxon>Pterygota</taxon>
        <taxon>Neoptera</taxon>
        <taxon>Endopterygota</taxon>
        <taxon>Hymenoptera</taxon>
        <taxon>Apocrita</taxon>
        <taxon>Aculeata</taxon>
        <taxon>Formicoidea</taxon>
        <taxon>Formicidae</taxon>
        <taxon>Myrmicinae</taxon>
        <taxon>Cardiocondyla</taxon>
    </lineage>
</organism>
<accession>A0AAW2H2Q2</accession>
<sequence length="76" mass="8881">MCSREIHRRKSGRQLRPSECWIINLFQEQTECFATTHIGVFWTTEGQCGCDDFTLLVAIKIFILSLTAIPLCRRKY</sequence>
<dbReference type="Proteomes" id="UP001430953">
    <property type="component" value="Unassembled WGS sequence"/>
</dbReference>
<protein>
    <submittedName>
        <fullName evidence="1">Uncharacterized protein</fullName>
    </submittedName>
</protein>
<proteinExistence type="predicted"/>
<evidence type="ECO:0000313" key="1">
    <source>
        <dbReference type="EMBL" id="KAL0133853.1"/>
    </source>
</evidence>
<name>A0AAW2H2Q2_9HYME</name>